<dbReference type="EMBL" id="BOOW01000036">
    <property type="protein sequence ID" value="GII95565.1"/>
    <property type="molecule type" value="Genomic_DNA"/>
</dbReference>
<organism evidence="1 2">
    <name type="scientific">Sinosporangium siamense</name>
    <dbReference type="NCBI Taxonomy" id="1367973"/>
    <lineage>
        <taxon>Bacteria</taxon>
        <taxon>Bacillati</taxon>
        <taxon>Actinomycetota</taxon>
        <taxon>Actinomycetes</taxon>
        <taxon>Streptosporangiales</taxon>
        <taxon>Streptosporangiaceae</taxon>
        <taxon>Sinosporangium</taxon>
    </lineage>
</organism>
<gene>
    <name evidence="1" type="ORF">Ssi02_57960</name>
</gene>
<comment type="caution">
    <text evidence="1">The sequence shown here is derived from an EMBL/GenBank/DDBJ whole genome shotgun (WGS) entry which is preliminary data.</text>
</comment>
<accession>A0A919V7X1</accession>
<proteinExistence type="predicted"/>
<name>A0A919V7X1_9ACTN</name>
<sequence>MKTGDSNLSLTGDPWRSTLSLLRKSFSVRSSRISRSFTEAGSFIHRQRGLCVCFVLLPPIGVHLIVEGVGTDSTLARNLSARARGLDDKTHGLFPVLGREALFLSSQISYLPGDPYSSG</sequence>
<dbReference type="Proteomes" id="UP000606172">
    <property type="component" value="Unassembled WGS sequence"/>
</dbReference>
<evidence type="ECO:0000313" key="1">
    <source>
        <dbReference type="EMBL" id="GII95565.1"/>
    </source>
</evidence>
<protein>
    <submittedName>
        <fullName evidence="1">Uncharacterized protein</fullName>
    </submittedName>
</protein>
<evidence type="ECO:0000313" key="2">
    <source>
        <dbReference type="Proteomes" id="UP000606172"/>
    </source>
</evidence>
<keyword evidence="2" id="KW-1185">Reference proteome</keyword>
<dbReference type="AlphaFoldDB" id="A0A919V7X1"/>
<reference evidence="1" key="1">
    <citation type="submission" date="2021-01" db="EMBL/GenBank/DDBJ databases">
        <title>Whole genome shotgun sequence of Sinosporangium siamense NBRC 109515.</title>
        <authorList>
            <person name="Komaki H."/>
            <person name="Tamura T."/>
        </authorList>
    </citation>
    <scope>NUCLEOTIDE SEQUENCE</scope>
    <source>
        <strain evidence="1">NBRC 109515</strain>
    </source>
</reference>